<evidence type="ECO:0000313" key="7">
    <source>
        <dbReference type="RefSeq" id="XP_070429148.1"/>
    </source>
</evidence>
<keyword evidence="3" id="KW-0564">Palmitate</keyword>
<evidence type="ECO:0000313" key="6">
    <source>
        <dbReference type="Proteomes" id="UP001652662"/>
    </source>
</evidence>
<reference evidence="7" key="1">
    <citation type="submission" date="2025-08" db="UniProtKB">
        <authorList>
            <consortium name="RefSeq"/>
        </authorList>
    </citation>
    <scope>IDENTIFICATION</scope>
    <source>
        <tissue evidence="7">Blood</tissue>
    </source>
</reference>
<dbReference type="Gene3D" id="1.10.287.110">
    <property type="entry name" value="DnaJ domain"/>
    <property type="match status" value="1"/>
</dbReference>
<evidence type="ECO:0000256" key="1">
    <source>
        <dbReference type="ARBA" id="ARBA00004635"/>
    </source>
</evidence>
<dbReference type="InterPro" id="IPR001623">
    <property type="entry name" value="DnaJ_domain"/>
</dbReference>
<protein>
    <submittedName>
        <fullName evidence="7">DnaJ homolog subfamily C member 5G isoform X2</fullName>
    </submittedName>
</protein>
<keyword evidence="4" id="KW-0143">Chaperone</keyword>
<keyword evidence="5" id="KW-0449">Lipoprotein</keyword>
<dbReference type="PANTHER" id="PTHR44027">
    <property type="entry name" value="DNAJ HOMOLOG SUBFAMILY C MEMBER 5 HOMOLOG"/>
    <property type="match status" value="1"/>
</dbReference>
<dbReference type="GeneID" id="103546437"/>
<accession>A0ABM4KLS6</accession>
<dbReference type="InterPro" id="IPR051434">
    <property type="entry name" value="DnaJ_C_subfamily_member5"/>
</dbReference>
<evidence type="ECO:0000256" key="5">
    <source>
        <dbReference type="ARBA" id="ARBA00023288"/>
    </source>
</evidence>
<proteinExistence type="predicted"/>
<dbReference type="InterPro" id="IPR036869">
    <property type="entry name" value="J_dom_sf"/>
</dbReference>
<evidence type="ECO:0000256" key="3">
    <source>
        <dbReference type="ARBA" id="ARBA00023139"/>
    </source>
</evidence>
<dbReference type="SUPFAM" id="SSF46565">
    <property type="entry name" value="Chaperone J-domain"/>
    <property type="match status" value="1"/>
</dbReference>
<dbReference type="CDD" id="cd06257">
    <property type="entry name" value="DnaJ"/>
    <property type="match status" value="1"/>
</dbReference>
<organism evidence="6 7">
    <name type="scientific">Equus przewalskii</name>
    <name type="common">Przewalski's horse</name>
    <name type="synonym">Equus caballus przewalskii</name>
    <dbReference type="NCBI Taxonomy" id="9798"/>
    <lineage>
        <taxon>Eukaryota</taxon>
        <taxon>Metazoa</taxon>
        <taxon>Chordata</taxon>
        <taxon>Craniata</taxon>
        <taxon>Vertebrata</taxon>
        <taxon>Euteleostomi</taxon>
        <taxon>Mammalia</taxon>
        <taxon>Eutheria</taxon>
        <taxon>Laurasiatheria</taxon>
        <taxon>Perissodactyla</taxon>
        <taxon>Equidae</taxon>
        <taxon>Equus</taxon>
    </lineage>
</organism>
<dbReference type="Proteomes" id="UP001652662">
    <property type="component" value="Chromosome 14"/>
</dbReference>
<sequence>MQGEAGARRVMNKGLWSTGEGVNNYNGGEENVTGERLKMREVEKRMTMTREPHWRLKRVRAEVLSLRGWGSQRREERRHLSGGTSQCSWREPGIMSHVDEAARRLSKSGSTLYAVLELKKGASPEDVKKAYRHLSSCVLCSLVAVAAAAAAFAVEHSSHHLRTLLGENPSRMSGVNLQGQETNKVLEGKILIVKMIKR</sequence>
<dbReference type="RefSeq" id="XP_070429148.1">
    <property type="nucleotide sequence ID" value="XM_070573047.1"/>
</dbReference>
<keyword evidence="2" id="KW-0472">Membrane</keyword>
<name>A0ABM4KLS6_EQUPR</name>
<evidence type="ECO:0000256" key="2">
    <source>
        <dbReference type="ARBA" id="ARBA00023136"/>
    </source>
</evidence>
<evidence type="ECO:0000256" key="4">
    <source>
        <dbReference type="ARBA" id="ARBA00023186"/>
    </source>
</evidence>
<dbReference type="PANTHER" id="PTHR44027:SF2">
    <property type="entry name" value="DNAJ HOMOLOG SUBFAMILY C MEMBER 5G"/>
    <property type="match status" value="1"/>
</dbReference>
<gene>
    <name evidence="7" type="primary">DNAJC5G</name>
</gene>
<comment type="subcellular location">
    <subcellularLocation>
        <location evidence="1">Membrane</location>
        <topology evidence="1">Lipid-anchor</topology>
    </subcellularLocation>
</comment>
<keyword evidence="6" id="KW-1185">Reference proteome</keyword>